<dbReference type="InterPro" id="IPR041614">
    <property type="entry name" value="DprA_WH"/>
</dbReference>
<evidence type="ECO:0000259" key="2">
    <source>
        <dbReference type="Pfam" id="PF02481"/>
    </source>
</evidence>
<dbReference type="NCBIfam" id="TIGR00732">
    <property type="entry name" value="dprA"/>
    <property type="match status" value="1"/>
</dbReference>
<dbReference type="GO" id="GO:0009294">
    <property type="term" value="P:DNA-mediated transformation"/>
    <property type="evidence" value="ECO:0007669"/>
    <property type="project" value="InterPro"/>
</dbReference>
<feature type="domain" description="Smf/DprA SLOG" evidence="2">
    <location>
        <begin position="83"/>
        <end position="299"/>
    </location>
</feature>
<dbReference type="EMBL" id="CABM01000001">
    <property type="protein sequence ID" value="CBH95140.1"/>
    <property type="molecule type" value="Genomic_DNA"/>
</dbReference>
<dbReference type="Gene3D" id="1.10.10.10">
    <property type="entry name" value="Winged helix-like DNA-binding domain superfamily/Winged helix DNA-binding domain"/>
    <property type="match status" value="1"/>
</dbReference>
<protein>
    <submittedName>
        <fullName evidence="4">Putative DNA protecting protein DprA</fullName>
    </submittedName>
</protein>
<sequence length="385" mass="40836">MMGEAELASWLRLLETPGVGGETARRLLAAFGLPEQVFAQSAASLERVVPAAVARALRGAPEAPLLDLIARTREWLSEPQHHLLALGDTDYPPLLLQTADPPPLLYARGRLELLHSQHALAIVGSRNPSAQGGRDAHDFARALSAAGVTIVSGMARGVDGQAHLGALQAAQDDADGAGSTIAVLGTGCDRVYPAAHRELAHRIAEHGLLLSEFPLGTAPASGNFPRRNRIISGLSRGVLVTEAAVHSGSLITARLAAEQGREVFAIPGSIHNPMSRGCHRLLRDGAKLVECVDDVLSELHWTAPQAQPAPTETDAATQMQADLDAATPAARELLDALGYAILSFDELAARTGRSAQWLGEQLIELELQGRVARLPGARYQRIERA</sequence>
<dbReference type="SUPFAM" id="SSF47781">
    <property type="entry name" value="RuvA domain 2-like"/>
    <property type="match status" value="1"/>
</dbReference>
<gene>
    <name evidence="4" type="ORF">CARN2_0527</name>
</gene>
<dbReference type="InterPro" id="IPR010994">
    <property type="entry name" value="RuvA_2-like"/>
</dbReference>
<dbReference type="InterPro" id="IPR036388">
    <property type="entry name" value="WH-like_DNA-bd_sf"/>
</dbReference>
<dbReference type="PANTHER" id="PTHR43022">
    <property type="entry name" value="PROTEIN SMF"/>
    <property type="match status" value="1"/>
</dbReference>
<comment type="similarity">
    <text evidence="1">Belongs to the DprA/Smf family.</text>
</comment>
<evidence type="ECO:0000313" key="4">
    <source>
        <dbReference type="EMBL" id="CBH95140.1"/>
    </source>
</evidence>
<feature type="domain" description="DprA winged helix" evidence="3">
    <location>
        <begin position="321"/>
        <end position="376"/>
    </location>
</feature>
<dbReference type="SUPFAM" id="SSF102405">
    <property type="entry name" value="MCP/YpsA-like"/>
    <property type="match status" value="1"/>
</dbReference>
<dbReference type="Pfam" id="PF17782">
    <property type="entry name" value="WHD_DprA"/>
    <property type="match status" value="1"/>
</dbReference>
<name>E6PJN9_9ZZZZ</name>
<accession>E6PJN9</accession>
<dbReference type="InterPro" id="IPR057666">
    <property type="entry name" value="DrpA_SLOG"/>
</dbReference>
<proteinExistence type="inferred from homology"/>
<dbReference type="PANTHER" id="PTHR43022:SF1">
    <property type="entry name" value="PROTEIN SMF"/>
    <property type="match status" value="1"/>
</dbReference>
<reference evidence="4" key="1">
    <citation type="submission" date="2009-10" db="EMBL/GenBank/DDBJ databases">
        <title>Diversity of trophic interactions inside an arsenic-rich microbial ecosystem.</title>
        <authorList>
            <person name="Bertin P.N."/>
            <person name="Heinrich-Salmeron A."/>
            <person name="Pelletier E."/>
            <person name="Goulhen-Chollet F."/>
            <person name="Arsene-Ploetze F."/>
            <person name="Gallien S."/>
            <person name="Calteau A."/>
            <person name="Vallenet D."/>
            <person name="Casiot C."/>
            <person name="Chane-Woon-Ming B."/>
            <person name="Giloteaux L."/>
            <person name="Barakat M."/>
            <person name="Bonnefoy V."/>
            <person name="Bruneel O."/>
            <person name="Chandler M."/>
            <person name="Cleiss J."/>
            <person name="Duran R."/>
            <person name="Elbaz-Poulichet F."/>
            <person name="Fonknechten N."/>
            <person name="Lauga B."/>
            <person name="Mornico D."/>
            <person name="Ortet P."/>
            <person name="Schaeffer C."/>
            <person name="Siguier P."/>
            <person name="Alexander Thil Smith A."/>
            <person name="Van Dorsselaer A."/>
            <person name="Weissenbach J."/>
            <person name="Medigue C."/>
            <person name="Le Paslier D."/>
        </authorList>
    </citation>
    <scope>NUCLEOTIDE SEQUENCE</scope>
</reference>
<dbReference type="Gene3D" id="3.40.50.450">
    <property type="match status" value="1"/>
</dbReference>
<evidence type="ECO:0000259" key="3">
    <source>
        <dbReference type="Pfam" id="PF17782"/>
    </source>
</evidence>
<organism evidence="4">
    <name type="scientific">mine drainage metagenome</name>
    <dbReference type="NCBI Taxonomy" id="410659"/>
    <lineage>
        <taxon>unclassified sequences</taxon>
        <taxon>metagenomes</taxon>
        <taxon>ecological metagenomes</taxon>
    </lineage>
</organism>
<dbReference type="Pfam" id="PF02481">
    <property type="entry name" value="DNA_processg_A"/>
    <property type="match status" value="1"/>
</dbReference>
<comment type="caution">
    <text evidence="4">The sequence shown here is derived from an EMBL/GenBank/DDBJ whole genome shotgun (WGS) entry which is preliminary data.</text>
</comment>
<dbReference type="AlphaFoldDB" id="E6PJN9"/>
<dbReference type="InterPro" id="IPR003488">
    <property type="entry name" value="DprA"/>
</dbReference>
<evidence type="ECO:0000256" key="1">
    <source>
        <dbReference type="ARBA" id="ARBA00006525"/>
    </source>
</evidence>